<dbReference type="InterPro" id="IPR036915">
    <property type="entry name" value="Cyclin-like_sf"/>
</dbReference>
<sequence length="102" mass="11268">MYRARDAVENEQWIAAIEEASERLDLGTETRSRAADLFLTNAPEPDRSKRAVLAASVYVSALTTGERRSQSAVADATGVSRLAIQNRWKEILESAGFDAPDW</sequence>
<name>A0A897N3F3_9EURY</name>
<protein>
    <submittedName>
        <fullName evidence="2">Cyclin domain containing protein</fullName>
    </submittedName>
</protein>
<evidence type="ECO:0000313" key="3">
    <source>
        <dbReference type="Proteomes" id="UP000663525"/>
    </source>
</evidence>
<reference evidence="2" key="1">
    <citation type="submission" date="2020-11" db="EMBL/GenBank/DDBJ databases">
        <title>Carbohydrate-dependent, anaerobic sulfur respiration: A novel catabolism in halophilic archaea.</title>
        <authorList>
            <person name="Sorokin D.Y."/>
            <person name="Messina E."/>
            <person name="Smedile F."/>
            <person name="La Cono V."/>
            <person name="Hallsworth J.E."/>
            <person name="Yakimov M.M."/>
        </authorList>
    </citation>
    <scope>NUCLEOTIDE SEQUENCE</scope>
    <source>
        <strain evidence="2">HSR12-1</strain>
    </source>
</reference>
<dbReference type="InterPro" id="IPR013150">
    <property type="entry name" value="TFIIB_cyclin"/>
</dbReference>
<dbReference type="EMBL" id="CP064787">
    <property type="protein sequence ID" value="QSG07021.1"/>
    <property type="molecule type" value="Genomic_DNA"/>
</dbReference>
<dbReference type="PROSITE" id="PS50003">
    <property type="entry name" value="PH_DOMAIN"/>
    <property type="match status" value="1"/>
</dbReference>
<dbReference type="SUPFAM" id="SSF47954">
    <property type="entry name" value="Cyclin-like"/>
    <property type="match status" value="1"/>
</dbReference>
<dbReference type="InterPro" id="IPR001849">
    <property type="entry name" value="PH_domain"/>
</dbReference>
<dbReference type="GO" id="GO:0017025">
    <property type="term" value="F:TBP-class protein binding"/>
    <property type="evidence" value="ECO:0007669"/>
    <property type="project" value="InterPro"/>
</dbReference>
<gene>
    <name evidence="2" type="ORF">HSR121_2701</name>
</gene>
<evidence type="ECO:0000259" key="1">
    <source>
        <dbReference type="PROSITE" id="PS50003"/>
    </source>
</evidence>
<dbReference type="Gene3D" id="1.10.472.10">
    <property type="entry name" value="Cyclin-like"/>
    <property type="match status" value="1"/>
</dbReference>
<feature type="domain" description="PH" evidence="1">
    <location>
        <begin position="1"/>
        <end position="22"/>
    </location>
</feature>
<dbReference type="AlphaFoldDB" id="A0A897N3F3"/>
<dbReference type="Pfam" id="PF00382">
    <property type="entry name" value="TFIIB"/>
    <property type="match status" value="1"/>
</dbReference>
<dbReference type="GeneID" id="68856245"/>
<evidence type="ECO:0000313" key="2">
    <source>
        <dbReference type="EMBL" id="QSG07021.1"/>
    </source>
</evidence>
<accession>A0A897N3F3</accession>
<organism evidence="2 3">
    <name type="scientific">Halapricum desulfuricans</name>
    <dbReference type="NCBI Taxonomy" id="2841257"/>
    <lineage>
        <taxon>Archaea</taxon>
        <taxon>Methanobacteriati</taxon>
        <taxon>Methanobacteriota</taxon>
        <taxon>Stenosarchaea group</taxon>
        <taxon>Halobacteria</taxon>
        <taxon>Halobacteriales</taxon>
        <taxon>Haloarculaceae</taxon>
        <taxon>Halapricum</taxon>
    </lineage>
</organism>
<dbReference type="RefSeq" id="WP_229113490.1">
    <property type="nucleotide sequence ID" value="NZ_CP064787.1"/>
</dbReference>
<dbReference type="Proteomes" id="UP000663525">
    <property type="component" value="Chromosome"/>
</dbReference>
<proteinExistence type="predicted"/>